<dbReference type="Gene3D" id="3.40.50.1820">
    <property type="entry name" value="alpha/beta hydrolase"/>
    <property type="match status" value="1"/>
</dbReference>
<dbReference type="OrthoDB" id="5290176at2"/>
<dbReference type="HOGENOM" id="CLU_1127356_0_0_7"/>
<evidence type="ECO:0000313" key="2">
    <source>
        <dbReference type="Proteomes" id="UP000012040"/>
    </source>
</evidence>
<keyword evidence="2" id="KW-1185">Reference proteome</keyword>
<dbReference type="RefSeq" id="WP_015470923.1">
    <property type="nucleotide sequence ID" value="NC_020813.1"/>
</dbReference>
<dbReference type="eggNOG" id="COG1073">
    <property type="taxonomic scope" value="Bacteria"/>
</dbReference>
<sequence length="246" mass="28410">MIYPDEGELFKAQQRKSDHLVFFVHFFQGHKKALRRHVELVNELGYDAYVFNLKDDLKDHFFVPYSHISKKYGMKHALADQIEEHLNLLPEYKTKIMFAFSNVAGAAIEAMARRQSHDMVALVCDSGPGIAVLKSSFQLLEHQMKVTFLPLKLALTPAVWLNWSPSRHLDIPKDLETFPKGFPILSIRGWKDPMISPQDIDQIFEPAYQLNWRKLALPEAGHLNGLKDFPHEYREGLVDFLQSLPQ</sequence>
<evidence type="ECO:0008006" key="3">
    <source>
        <dbReference type="Google" id="ProtNLM"/>
    </source>
</evidence>
<dbReference type="Proteomes" id="UP000012040">
    <property type="component" value="Chromosome"/>
</dbReference>
<dbReference type="AlphaFoldDB" id="M4VB40"/>
<protein>
    <recommendedName>
        <fullName evidence="3">Alpha/beta hydrolase</fullName>
    </recommendedName>
</protein>
<reference evidence="1 2" key="1">
    <citation type="journal article" date="2013" name="ISME J.">
        <title>By their genes ye shall know them: genomic signatures of predatory bacteria.</title>
        <authorList>
            <person name="Pasternak Z."/>
            <person name="Pietrokovski S."/>
            <person name="Rotem O."/>
            <person name="Gophna U."/>
            <person name="Lurie-Weinberger M.N."/>
            <person name="Jurkevitch E."/>
        </authorList>
    </citation>
    <scope>NUCLEOTIDE SEQUENCE [LARGE SCALE GENOMIC DNA]</scope>
    <source>
        <strain evidence="1 2">JSS</strain>
    </source>
</reference>
<evidence type="ECO:0000313" key="1">
    <source>
        <dbReference type="EMBL" id="AGH96433.1"/>
    </source>
</evidence>
<gene>
    <name evidence="1" type="ORF">A11Q_2217</name>
</gene>
<dbReference type="KEGG" id="bex:A11Q_2217"/>
<name>M4VB40_9BACT</name>
<dbReference type="InterPro" id="IPR029058">
    <property type="entry name" value="AB_hydrolase_fold"/>
</dbReference>
<dbReference type="STRING" id="1184267.A11Q_2217"/>
<dbReference type="SUPFAM" id="SSF53474">
    <property type="entry name" value="alpha/beta-Hydrolases"/>
    <property type="match status" value="1"/>
</dbReference>
<dbReference type="EMBL" id="CP003537">
    <property type="protein sequence ID" value="AGH96433.1"/>
    <property type="molecule type" value="Genomic_DNA"/>
</dbReference>
<proteinExistence type="predicted"/>
<accession>M4VB40</accession>
<dbReference type="PATRIC" id="fig|1184267.3.peg.2244"/>
<organism evidence="1 2">
    <name type="scientific">Pseudobdellovibrio exovorus JSS</name>
    <dbReference type="NCBI Taxonomy" id="1184267"/>
    <lineage>
        <taxon>Bacteria</taxon>
        <taxon>Pseudomonadati</taxon>
        <taxon>Bdellovibrionota</taxon>
        <taxon>Bdellovibrionia</taxon>
        <taxon>Bdellovibrionales</taxon>
        <taxon>Pseudobdellovibrionaceae</taxon>
        <taxon>Pseudobdellovibrio</taxon>
    </lineage>
</organism>